<dbReference type="EMBL" id="CP016251">
    <property type="protein sequence ID" value="ANQ10755.1"/>
    <property type="molecule type" value="Genomic_DNA"/>
</dbReference>
<evidence type="ECO:0000313" key="2">
    <source>
        <dbReference type="Proteomes" id="UP000092716"/>
    </source>
</evidence>
<dbReference type="GeneID" id="30911511"/>
<protein>
    <submittedName>
        <fullName evidence="1">KIR protein</fullName>
    </submittedName>
</protein>
<dbReference type="RefSeq" id="XP_019917450.1">
    <property type="nucleotide sequence ID" value="XM_020061563.1"/>
</dbReference>
<keyword evidence="2" id="KW-1185">Reference proteome</keyword>
<sequence>MLKKSFLDQWLPSKKDFYNEFEDHTNRCYKINAHSSMDKIEGVLHSDNSTQKYAERSVRAWCDACGKREKSTTQDDDSPCRFLYYWIGEKVFTEGGGSSWAEIMGIIYSKLRSVPGEKKCKIIYPDIDQTTFGHMKMLYDYYKDYETIDAYLKLNDYYCDQGCKDYFSNLKASYDYMYRKLSDDRESPYCDDFLQMYPYGVQSFTFLVS</sequence>
<dbReference type="OrthoDB" id="383226at2759"/>
<dbReference type="VEuPathDB" id="PlasmoDB:PCOAH_00047800"/>
<dbReference type="AlphaFoldDB" id="A0A1B1E6X6"/>
<accession>A0A1B1E6X6</accession>
<dbReference type="Pfam" id="PF05795">
    <property type="entry name" value="Plasmodium_Vir"/>
    <property type="match status" value="1"/>
</dbReference>
<gene>
    <name evidence="1" type="ORF">PCOAH_00047800</name>
</gene>
<dbReference type="KEGG" id="pcot:PCOAH_00047800"/>
<evidence type="ECO:0000313" key="1">
    <source>
        <dbReference type="EMBL" id="ANQ10755.1"/>
    </source>
</evidence>
<name>A0A1B1E6X6_9APIC</name>
<dbReference type="Proteomes" id="UP000092716">
    <property type="component" value="Chromosome 13"/>
</dbReference>
<proteinExistence type="predicted"/>
<reference evidence="2" key="1">
    <citation type="submission" date="2016-06" db="EMBL/GenBank/DDBJ databases">
        <title>First high quality genome sequence of Plasmodium coatneyi using continuous long reads from single molecule, real-time sequencing.</title>
        <authorList>
            <person name="Chien J.-T."/>
            <person name="Pakala S.B."/>
            <person name="Geraldo J.A."/>
            <person name="Lapp S.A."/>
            <person name="Barnwell J.W."/>
            <person name="Kissinger J.C."/>
            <person name="Galinski M.R."/>
            <person name="Humphrey J.C."/>
        </authorList>
    </citation>
    <scope>NUCLEOTIDE SEQUENCE [LARGE SCALE GENOMIC DNA]</scope>
    <source>
        <strain evidence="2">Hackeri</strain>
    </source>
</reference>
<organism evidence="1 2">
    <name type="scientific">Plasmodium coatneyi</name>
    <dbReference type="NCBI Taxonomy" id="208452"/>
    <lineage>
        <taxon>Eukaryota</taxon>
        <taxon>Sar</taxon>
        <taxon>Alveolata</taxon>
        <taxon>Apicomplexa</taxon>
        <taxon>Aconoidasida</taxon>
        <taxon>Haemosporida</taxon>
        <taxon>Plasmodiidae</taxon>
        <taxon>Plasmodium</taxon>
    </lineage>
</organism>
<dbReference type="InterPro" id="IPR008780">
    <property type="entry name" value="Plasmodium_Vir"/>
</dbReference>